<keyword evidence="1" id="KW-0175">Coiled coil</keyword>
<dbReference type="AlphaFoldDB" id="A0A8J3Q504"/>
<accession>A0A8J3Q504</accession>
<reference evidence="3" key="1">
    <citation type="submission" date="2021-01" db="EMBL/GenBank/DDBJ databases">
        <title>Whole genome shotgun sequence of Rhizocola hellebori NBRC 109834.</title>
        <authorList>
            <person name="Komaki H."/>
            <person name="Tamura T."/>
        </authorList>
    </citation>
    <scope>NUCLEOTIDE SEQUENCE</scope>
    <source>
        <strain evidence="3">NBRC 109834</strain>
    </source>
</reference>
<feature type="region of interest" description="Disordered" evidence="2">
    <location>
        <begin position="290"/>
        <end position="317"/>
    </location>
</feature>
<organism evidence="3 4">
    <name type="scientific">Rhizocola hellebori</name>
    <dbReference type="NCBI Taxonomy" id="1392758"/>
    <lineage>
        <taxon>Bacteria</taxon>
        <taxon>Bacillati</taxon>
        <taxon>Actinomycetota</taxon>
        <taxon>Actinomycetes</taxon>
        <taxon>Micromonosporales</taxon>
        <taxon>Micromonosporaceae</taxon>
        <taxon>Rhizocola</taxon>
    </lineage>
</organism>
<evidence type="ECO:0000313" key="3">
    <source>
        <dbReference type="EMBL" id="GIH03544.1"/>
    </source>
</evidence>
<evidence type="ECO:0000256" key="2">
    <source>
        <dbReference type="SAM" id="MobiDB-lite"/>
    </source>
</evidence>
<feature type="compositionally biased region" description="Basic and acidic residues" evidence="2">
    <location>
        <begin position="290"/>
        <end position="300"/>
    </location>
</feature>
<dbReference type="Proteomes" id="UP000612899">
    <property type="component" value="Unassembled WGS sequence"/>
</dbReference>
<feature type="region of interest" description="Disordered" evidence="2">
    <location>
        <begin position="577"/>
        <end position="598"/>
    </location>
</feature>
<evidence type="ECO:0000256" key="1">
    <source>
        <dbReference type="SAM" id="Coils"/>
    </source>
</evidence>
<feature type="coiled-coil region" evidence="1">
    <location>
        <begin position="852"/>
        <end position="879"/>
    </location>
</feature>
<protein>
    <submittedName>
        <fullName evidence="3">Uncharacterized protein</fullName>
    </submittedName>
</protein>
<proteinExistence type="predicted"/>
<dbReference type="RefSeq" id="WP_203907455.1">
    <property type="nucleotide sequence ID" value="NZ_BONY01000008.1"/>
</dbReference>
<gene>
    <name evidence="3" type="ORF">Rhe02_16110</name>
</gene>
<name>A0A8J3Q504_9ACTN</name>
<comment type="caution">
    <text evidence="3">The sequence shown here is derived from an EMBL/GenBank/DDBJ whole genome shotgun (WGS) entry which is preliminary data.</text>
</comment>
<keyword evidence="4" id="KW-1185">Reference proteome</keyword>
<evidence type="ECO:0000313" key="4">
    <source>
        <dbReference type="Proteomes" id="UP000612899"/>
    </source>
</evidence>
<dbReference type="EMBL" id="BONY01000008">
    <property type="protein sequence ID" value="GIH03544.1"/>
    <property type="molecule type" value="Genomic_DNA"/>
</dbReference>
<sequence>MIELTGRVVVEGSGSAAAGVVVEVFDLSRSGAVGAATLAEGDADEVTSQVSLGSDITGSAGEFKIVLPADGTGSPMRLAVALLAPDRVSSRGGSELLHLVRRVRIAGPGTHRMLITVPAEALRGVPTIQPGGTDAGAGRSVRGLAAERARTQAEVRDAVAVVRRKAATKSRTRRATISKEVTDALFERAVGPLRLPNNKLPDAVVPPGKSVAERMRGLLDAALRNRATQVTINTLVDVTDRDAANLLDASGNPLPAVSSADIEALLFGPRHTEGPATRFRRDVVSVGCRDREPPYERCGEGEEGDGNGGGGTPAATPAEATLADINRSVAALLNSPDMVGLPLDASIGRATADSVGKDLTGLFLRDGPSDTVAEFDFERLFLASDLVVRHKPDRWLVDSITDLVMAMEDMGGDLTPHRAAGKDVIDAVTDEAALLAAANPLESPSVVPGVLALSLPNPLDTVTDLAKGAAGSLAGVFGSGHSDGHGDSGQYIAETGNKRQRTGDRFADVHWFLRKLRQLRQADYGFTAFGADGSGPAVTYGLLLTYRQEWRPQGHQVGELVKSIPLAPKSSIKYSMRRKTGRTYQDKRAEASESTYSSESQDVQRDIAKIVRNTKLETNFSLTNESGGGVPGAASTSTTSVWTVGAMRSSEATKEAFREATRKQSEALKRTISTEITVTATTEEEFSETSEVVNPNDELVVTYLFYELQRRFEVSERLVKVTPIVLVAHDLPDPSEIDETWLVRHGWIVRRVLLDPDFVAAMDYATSGRLLADRGIAIELEAHLNRQDGIVAELGRQLKILRSPFPLPDPRNVFEQLRVRIYDEKHPGWRNDEQRVREVFGDDVAQRMAERRQTAEQIESELKTEVAQLERATEAYNRAYATYATEAIQVERLLLHIKDNIIYYQQALLNHENPDQRFLRLRDVTVPRVQGTVTYAASASGQPPRAPTWLSPLNVTATCNLRLDGSQRLNEVADLAMPLGYVGNAMVFPVQAWNPLVTFLLAPFSNAVTGVSDPGDRDNVTLAEFERLVCCLKDHLPAREFSKLKPAIDAAWQARTADPKPDSQRIVIPTDSLYIECLPGARPLLEDFKLRHRALDVQQAAADLVTKRLEQLRLAARLIEGVLDDPDTEKVIIRDASPIVVDT</sequence>